<reference evidence="1" key="1">
    <citation type="journal article" date="2014" name="Int. J. Syst. Evol. Microbiol.">
        <title>Complete genome sequence of Corynebacterium casei LMG S-19264T (=DSM 44701T), isolated from a smear-ripened cheese.</title>
        <authorList>
            <consortium name="US DOE Joint Genome Institute (JGI-PGF)"/>
            <person name="Walter F."/>
            <person name="Albersmeier A."/>
            <person name="Kalinowski J."/>
            <person name="Ruckert C."/>
        </authorList>
    </citation>
    <scope>NUCLEOTIDE SEQUENCE</scope>
    <source>
        <strain evidence="1">JCM 4637</strain>
    </source>
</reference>
<evidence type="ECO:0000313" key="1">
    <source>
        <dbReference type="EMBL" id="GHC87989.1"/>
    </source>
</evidence>
<dbReference type="RefSeq" id="WP_189823179.1">
    <property type="nucleotide sequence ID" value="NZ_BMVC01000003.1"/>
</dbReference>
<evidence type="ECO:0000313" key="2">
    <source>
        <dbReference type="Proteomes" id="UP000638353"/>
    </source>
</evidence>
<protein>
    <submittedName>
        <fullName evidence="1">Uncharacterized protein</fullName>
    </submittedName>
</protein>
<reference evidence="1" key="2">
    <citation type="submission" date="2020-09" db="EMBL/GenBank/DDBJ databases">
        <authorList>
            <person name="Sun Q."/>
            <person name="Ohkuma M."/>
        </authorList>
    </citation>
    <scope>NUCLEOTIDE SEQUENCE</scope>
    <source>
        <strain evidence="1">JCM 4637</strain>
    </source>
</reference>
<dbReference type="AlphaFoldDB" id="A0A918WVR5"/>
<gene>
    <name evidence="1" type="ORF">GCM10010334_20360</name>
</gene>
<proteinExistence type="predicted"/>
<dbReference type="Proteomes" id="UP000638353">
    <property type="component" value="Unassembled WGS sequence"/>
</dbReference>
<dbReference type="EMBL" id="BMVC01000003">
    <property type="protein sequence ID" value="GHC87989.1"/>
    <property type="molecule type" value="Genomic_DNA"/>
</dbReference>
<sequence>MTTNNDLARYVEVAAVRRDGTAPAGATTAIRLMGLLPAHWSCTAEVGTDHVRLRIVPGDTADRADVHRTVSGVFADTALCGWAQQG</sequence>
<comment type="caution">
    <text evidence="1">The sequence shown here is derived from an EMBL/GenBank/DDBJ whole genome shotgun (WGS) entry which is preliminary data.</text>
</comment>
<name>A0A918WVR5_9ACTN</name>
<organism evidence="1 2">
    <name type="scientific">Streptomyces finlayi</name>
    <dbReference type="NCBI Taxonomy" id="67296"/>
    <lineage>
        <taxon>Bacteria</taxon>
        <taxon>Bacillati</taxon>
        <taxon>Actinomycetota</taxon>
        <taxon>Actinomycetes</taxon>
        <taxon>Kitasatosporales</taxon>
        <taxon>Streptomycetaceae</taxon>
        <taxon>Streptomyces</taxon>
    </lineage>
</organism>
<accession>A0A918WVR5</accession>